<evidence type="ECO:0000256" key="1">
    <source>
        <dbReference type="SAM" id="MobiDB-lite"/>
    </source>
</evidence>
<organism evidence="2 3">
    <name type="scientific">Actinomadura violacea</name>
    <dbReference type="NCBI Taxonomy" id="2819934"/>
    <lineage>
        <taxon>Bacteria</taxon>
        <taxon>Bacillati</taxon>
        <taxon>Actinomycetota</taxon>
        <taxon>Actinomycetes</taxon>
        <taxon>Streptosporangiales</taxon>
        <taxon>Thermomonosporaceae</taxon>
        <taxon>Actinomadura</taxon>
    </lineage>
</organism>
<protein>
    <recommendedName>
        <fullName evidence="4">Transcriptional regulator</fullName>
    </recommendedName>
</protein>
<sequence>MPTRRRPVADAAALLLSDVEAVDRATARLRVLMRRLQDVQETPPWFAAVIDAHITAATIAAADLARAASCLRALSESRAPDGAKPEGTTVPPPLEHDRRLPE</sequence>
<evidence type="ECO:0008006" key="4">
    <source>
        <dbReference type="Google" id="ProtNLM"/>
    </source>
</evidence>
<proteinExistence type="predicted"/>
<feature type="region of interest" description="Disordered" evidence="1">
    <location>
        <begin position="76"/>
        <end position="102"/>
    </location>
</feature>
<gene>
    <name evidence="2" type="ORF">J4709_11945</name>
</gene>
<dbReference type="Proteomes" id="UP000680206">
    <property type="component" value="Unassembled WGS sequence"/>
</dbReference>
<evidence type="ECO:0000313" key="3">
    <source>
        <dbReference type="Proteomes" id="UP000680206"/>
    </source>
</evidence>
<name>A0ABS3RNG7_9ACTN</name>
<dbReference type="EMBL" id="JAGEPF010000007">
    <property type="protein sequence ID" value="MBO2458278.1"/>
    <property type="molecule type" value="Genomic_DNA"/>
</dbReference>
<comment type="caution">
    <text evidence="2">The sequence shown here is derived from an EMBL/GenBank/DDBJ whole genome shotgun (WGS) entry which is preliminary data.</text>
</comment>
<reference evidence="2 3" key="1">
    <citation type="submission" date="2021-03" db="EMBL/GenBank/DDBJ databases">
        <title>Actinomadura violae sp. nov., isolated from lichen in Thailand.</title>
        <authorList>
            <person name="Kanchanasin P."/>
            <person name="Saeng-In P."/>
            <person name="Phongsopitanun W."/>
            <person name="Yuki M."/>
            <person name="Kudo T."/>
            <person name="Ohkuma M."/>
            <person name="Tanasupawat S."/>
        </authorList>
    </citation>
    <scope>NUCLEOTIDE SEQUENCE [LARGE SCALE GENOMIC DNA]</scope>
    <source>
        <strain evidence="2 3">LCR2-06</strain>
    </source>
</reference>
<keyword evidence="3" id="KW-1185">Reference proteome</keyword>
<dbReference type="RefSeq" id="WP_208240192.1">
    <property type="nucleotide sequence ID" value="NZ_JAGEPF010000007.1"/>
</dbReference>
<evidence type="ECO:0000313" key="2">
    <source>
        <dbReference type="EMBL" id="MBO2458278.1"/>
    </source>
</evidence>
<accession>A0ABS3RNG7</accession>